<keyword evidence="3" id="KW-1185">Reference proteome</keyword>
<organism evidence="2 3">
    <name type="scientific">Volvox africanus</name>
    <dbReference type="NCBI Taxonomy" id="51714"/>
    <lineage>
        <taxon>Eukaryota</taxon>
        <taxon>Viridiplantae</taxon>
        <taxon>Chlorophyta</taxon>
        <taxon>core chlorophytes</taxon>
        <taxon>Chlorophyceae</taxon>
        <taxon>CS clade</taxon>
        <taxon>Chlamydomonadales</taxon>
        <taxon>Volvocaceae</taxon>
        <taxon>Volvox</taxon>
    </lineage>
</organism>
<evidence type="ECO:0000313" key="2">
    <source>
        <dbReference type="EMBL" id="GIL63950.1"/>
    </source>
</evidence>
<comment type="caution">
    <text evidence="2">The sequence shown here is derived from an EMBL/GenBank/DDBJ whole genome shotgun (WGS) entry which is preliminary data.</text>
</comment>
<dbReference type="AlphaFoldDB" id="A0A8J4BRL2"/>
<dbReference type="EMBL" id="BNCO01000062">
    <property type="protein sequence ID" value="GIL63950.1"/>
    <property type="molecule type" value="Genomic_DNA"/>
</dbReference>
<dbReference type="PANTHER" id="PTHR23248:SF9">
    <property type="entry name" value="PHOSPHOLIPID SCRAMBLASE"/>
    <property type="match status" value="1"/>
</dbReference>
<accession>A0A8J4BRL2</accession>
<dbReference type="Proteomes" id="UP000747399">
    <property type="component" value="Unassembled WGS sequence"/>
</dbReference>
<reference evidence="2" key="1">
    <citation type="journal article" date="2021" name="Proc. Natl. Acad. Sci. U.S.A.">
        <title>Three genomes in the algal genus Volvox reveal the fate of a haploid sex-determining region after a transition to homothallism.</title>
        <authorList>
            <person name="Yamamoto K."/>
            <person name="Hamaji T."/>
            <person name="Kawai-Toyooka H."/>
            <person name="Matsuzaki R."/>
            <person name="Takahashi F."/>
            <person name="Nishimura Y."/>
            <person name="Kawachi M."/>
            <person name="Noguchi H."/>
            <person name="Minakuchi Y."/>
            <person name="Umen J.G."/>
            <person name="Toyoda A."/>
            <person name="Nozaki H."/>
        </authorList>
    </citation>
    <scope>NUCLEOTIDE SEQUENCE</scope>
    <source>
        <strain evidence="2">NIES-3780</strain>
    </source>
</reference>
<evidence type="ECO:0000313" key="3">
    <source>
        <dbReference type="Proteomes" id="UP000747399"/>
    </source>
</evidence>
<dbReference type="GO" id="GO:0017128">
    <property type="term" value="F:phospholipid scramblase activity"/>
    <property type="evidence" value="ECO:0007669"/>
    <property type="project" value="InterPro"/>
</dbReference>
<dbReference type="InterPro" id="IPR005552">
    <property type="entry name" value="Scramblase"/>
</dbReference>
<sequence length="284" mass="32014">MARPPEAPVPQDMTVLERLPGVVIQEKTQGIDAIMAAFGLPSEKENVYLVKAMPENQRLATYHGEPGTWSLSSVNALPGVYVVQEKSDDDLRAILACCGGLNLRPLNLHFYQGKERMYRVDRDCKMGGCCGCPLEMRLHAKDGTLQGAVVEEFDDCCFNCYEQFCMCIVRHKILVGTTPNNRLLHKYSLVYPMCCCGRVNNCFGSTCCKPHLFIDIEKPDGTLVAVAQKTYGTNTWDDCYRCWFRFSNYVLPFPPEATQQERVLLLTGILNMEYAYFSRQGGEN</sequence>
<name>A0A8J4BRL2_9CHLO</name>
<evidence type="ECO:0000256" key="1">
    <source>
        <dbReference type="ARBA" id="ARBA00005350"/>
    </source>
</evidence>
<comment type="similarity">
    <text evidence="1">Belongs to the phospholipid scramblase family.</text>
</comment>
<dbReference type="PANTHER" id="PTHR23248">
    <property type="entry name" value="PHOSPHOLIPID SCRAMBLASE-RELATED"/>
    <property type="match status" value="1"/>
</dbReference>
<protein>
    <recommendedName>
        <fullName evidence="4">Phospholipid scramblase</fullName>
    </recommendedName>
</protein>
<proteinExistence type="inferred from homology"/>
<dbReference type="GO" id="GO:0005886">
    <property type="term" value="C:plasma membrane"/>
    <property type="evidence" value="ECO:0007669"/>
    <property type="project" value="TreeGrafter"/>
</dbReference>
<evidence type="ECO:0008006" key="4">
    <source>
        <dbReference type="Google" id="ProtNLM"/>
    </source>
</evidence>
<gene>
    <name evidence="2" type="ORF">Vafri_17866</name>
</gene>